<evidence type="ECO:0000259" key="11">
    <source>
        <dbReference type="Pfam" id="PF22366"/>
    </source>
</evidence>
<feature type="domain" description="FAD/NAD(P)-binding" evidence="10">
    <location>
        <begin position="12"/>
        <end position="332"/>
    </location>
</feature>
<organism evidence="12 13">
    <name type="scientific">Physocladia obscura</name>
    <dbReference type="NCBI Taxonomy" id="109957"/>
    <lineage>
        <taxon>Eukaryota</taxon>
        <taxon>Fungi</taxon>
        <taxon>Fungi incertae sedis</taxon>
        <taxon>Chytridiomycota</taxon>
        <taxon>Chytridiomycota incertae sedis</taxon>
        <taxon>Chytridiomycetes</taxon>
        <taxon>Chytridiales</taxon>
        <taxon>Chytriomycetaceae</taxon>
        <taxon>Physocladia</taxon>
    </lineage>
</organism>
<evidence type="ECO:0000313" key="13">
    <source>
        <dbReference type="Proteomes" id="UP001211907"/>
    </source>
</evidence>
<dbReference type="Proteomes" id="UP001211907">
    <property type="component" value="Unassembled WGS sequence"/>
</dbReference>
<keyword evidence="3" id="KW-0285">Flavoprotein</keyword>
<proteinExistence type="inferred from homology"/>
<evidence type="ECO:0000256" key="4">
    <source>
        <dbReference type="ARBA" id="ARBA00022827"/>
    </source>
</evidence>
<evidence type="ECO:0000256" key="9">
    <source>
        <dbReference type="ARBA" id="ARBA00049010"/>
    </source>
</evidence>
<dbReference type="GO" id="GO:0005739">
    <property type="term" value="C:mitochondrion"/>
    <property type="evidence" value="ECO:0007669"/>
    <property type="project" value="UniProtKB-ARBA"/>
</dbReference>
<reference evidence="12" key="1">
    <citation type="submission" date="2020-05" db="EMBL/GenBank/DDBJ databases">
        <title>Phylogenomic resolution of chytrid fungi.</title>
        <authorList>
            <person name="Stajich J.E."/>
            <person name="Amses K."/>
            <person name="Simmons R."/>
            <person name="Seto K."/>
            <person name="Myers J."/>
            <person name="Bonds A."/>
            <person name="Quandt C.A."/>
            <person name="Barry K."/>
            <person name="Liu P."/>
            <person name="Grigoriev I."/>
            <person name="Longcore J.E."/>
            <person name="James T.Y."/>
        </authorList>
    </citation>
    <scope>NUCLEOTIDE SEQUENCE</scope>
    <source>
        <strain evidence="12">JEL0513</strain>
    </source>
</reference>
<keyword evidence="5" id="KW-0809">Transit peptide</keyword>
<dbReference type="InterPro" id="IPR045024">
    <property type="entry name" value="NDH-2"/>
</dbReference>
<evidence type="ECO:0000256" key="6">
    <source>
        <dbReference type="ARBA" id="ARBA00023002"/>
    </source>
</evidence>
<evidence type="ECO:0000259" key="10">
    <source>
        <dbReference type="Pfam" id="PF07992"/>
    </source>
</evidence>
<evidence type="ECO:0000256" key="3">
    <source>
        <dbReference type="ARBA" id="ARBA00022630"/>
    </source>
</evidence>
<dbReference type="PANTHER" id="PTHR43706:SF47">
    <property type="entry name" value="EXTERNAL NADH-UBIQUINONE OXIDOREDUCTASE 1, MITOCHONDRIAL-RELATED"/>
    <property type="match status" value="1"/>
</dbReference>
<dbReference type="SUPFAM" id="SSF51905">
    <property type="entry name" value="FAD/NAD(P)-binding domain"/>
    <property type="match status" value="2"/>
</dbReference>
<evidence type="ECO:0000256" key="1">
    <source>
        <dbReference type="ARBA" id="ARBA00005272"/>
    </source>
</evidence>
<dbReference type="Pfam" id="PF07992">
    <property type="entry name" value="Pyr_redox_2"/>
    <property type="match status" value="1"/>
</dbReference>
<dbReference type="EMBL" id="JADGJH010000326">
    <property type="protein sequence ID" value="KAJ3131024.1"/>
    <property type="molecule type" value="Genomic_DNA"/>
</dbReference>
<comment type="catalytic activity">
    <reaction evidence="9">
        <text>a ubiquinone + NADH + H(+) = a ubiquinol + NAD(+)</text>
        <dbReference type="Rhea" id="RHEA:23152"/>
        <dbReference type="Rhea" id="RHEA-COMP:9565"/>
        <dbReference type="Rhea" id="RHEA-COMP:9566"/>
        <dbReference type="ChEBI" id="CHEBI:15378"/>
        <dbReference type="ChEBI" id="CHEBI:16389"/>
        <dbReference type="ChEBI" id="CHEBI:17976"/>
        <dbReference type="ChEBI" id="CHEBI:57540"/>
        <dbReference type="ChEBI" id="CHEBI:57945"/>
    </reaction>
</comment>
<protein>
    <recommendedName>
        <fullName evidence="2">NADH:ubiquinone reductase (non-electrogenic)</fullName>
        <ecNumber evidence="2">1.6.5.9</ecNumber>
    </recommendedName>
</protein>
<dbReference type="PANTHER" id="PTHR43706">
    <property type="entry name" value="NADH DEHYDROGENASE"/>
    <property type="match status" value="1"/>
</dbReference>
<evidence type="ECO:0000256" key="8">
    <source>
        <dbReference type="ARBA" id="ARBA00047599"/>
    </source>
</evidence>
<dbReference type="InterPro" id="IPR023753">
    <property type="entry name" value="FAD/NAD-binding_dom"/>
</dbReference>
<evidence type="ECO:0000313" key="12">
    <source>
        <dbReference type="EMBL" id="KAJ3131024.1"/>
    </source>
</evidence>
<evidence type="ECO:0000256" key="7">
    <source>
        <dbReference type="ARBA" id="ARBA00023027"/>
    </source>
</evidence>
<dbReference type="AlphaFoldDB" id="A0AAD5T5P5"/>
<comment type="caution">
    <text evidence="12">The sequence shown here is derived from an EMBL/GenBank/DDBJ whole genome shotgun (WGS) entry which is preliminary data.</text>
</comment>
<keyword evidence="7" id="KW-0520">NAD</keyword>
<dbReference type="Gene3D" id="3.50.50.100">
    <property type="match status" value="1"/>
</dbReference>
<name>A0AAD5T5P5_9FUNG</name>
<comment type="catalytic activity">
    <reaction evidence="8">
        <text>a quinone + NADH + H(+) = a quinol + NAD(+)</text>
        <dbReference type="Rhea" id="RHEA:46160"/>
        <dbReference type="ChEBI" id="CHEBI:15378"/>
        <dbReference type="ChEBI" id="CHEBI:24646"/>
        <dbReference type="ChEBI" id="CHEBI:57540"/>
        <dbReference type="ChEBI" id="CHEBI:57945"/>
        <dbReference type="ChEBI" id="CHEBI:132124"/>
        <dbReference type="EC" id="1.6.5.9"/>
    </reaction>
</comment>
<dbReference type="EC" id="1.6.5.9" evidence="2"/>
<dbReference type="Pfam" id="PF22366">
    <property type="entry name" value="NDH2_C"/>
    <property type="match status" value="1"/>
</dbReference>
<evidence type="ECO:0000256" key="2">
    <source>
        <dbReference type="ARBA" id="ARBA00012637"/>
    </source>
</evidence>
<sequence length="433" mass="48241">MDKTYLDRGSTSLLKDIDTENYNVVLVSPRAYFLFTPLLPSSTVGTVELRSIMQPIRFITRFKNREVLFIEGSCTDIDPEKKLITVEDSSEIKGEVSKQQIKYDYLVVGVGAENATFNIPGVREFACFLKESWDARKIRSQLLDSLESAAFPGQPEEEIQRLLHMVVVGGGPTGIEYAAGLHDFLEEDVKIWYPEIAGKFRITLVEATPHVLPAFSKDLIEYTEKTFAENKVTILNNTAVKKVNQKDIVVLNKDKELESIPYGLLVWATGNTARPLVAALMTKLGLAAQAQRRGLTVDEHLIVAGSDNSIYALGDASATKWAPTGQVASRQGSYLAEHFKNLYELKKKAPNSDSKVLLSQVDPFVYNHRGSLAYVGGDKAIAELPGNIHLSGAATYFFWKSAYLSNLFSLRNRILVGFDWVKCKMFGRDIGRE</sequence>
<keyword evidence="4" id="KW-0274">FAD</keyword>
<keyword evidence="13" id="KW-1185">Reference proteome</keyword>
<dbReference type="GO" id="GO:0050136">
    <property type="term" value="F:NADH dehydrogenase (quinone) (non-electrogenic) activity"/>
    <property type="evidence" value="ECO:0007669"/>
    <property type="project" value="UniProtKB-EC"/>
</dbReference>
<dbReference type="InterPro" id="IPR054585">
    <property type="entry name" value="NDH2-like_C"/>
</dbReference>
<dbReference type="InterPro" id="IPR036188">
    <property type="entry name" value="FAD/NAD-bd_sf"/>
</dbReference>
<comment type="similarity">
    <text evidence="1">Belongs to the NADH dehydrogenase family.</text>
</comment>
<accession>A0AAD5T5P5</accession>
<keyword evidence="6" id="KW-0560">Oxidoreductase</keyword>
<feature type="domain" description="External alternative NADH-ubiquinone oxidoreductase-like C-terminal" evidence="11">
    <location>
        <begin position="368"/>
        <end position="429"/>
    </location>
</feature>
<evidence type="ECO:0000256" key="5">
    <source>
        <dbReference type="ARBA" id="ARBA00022946"/>
    </source>
</evidence>
<gene>
    <name evidence="12" type="primary">NDE1_2</name>
    <name evidence="12" type="ORF">HK100_006970</name>
</gene>